<protein>
    <recommendedName>
        <fullName evidence="6">Queuine tRNA-ribosyltransferase</fullName>
        <ecNumber evidence="6">2.4.2.29</ecNumber>
    </recommendedName>
    <alternativeName>
        <fullName evidence="6">Guanine insertion enzyme</fullName>
    </alternativeName>
    <alternativeName>
        <fullName evidence="6">tRNA-guanine transglycosylase</fullName>
    </alternativeName>
</protein>
<evidence type="ECO:0000256" key="1">
    <source>
        <dbReference type="ARBA" id="ARBA00022676"/>
    </source>
</evidence>
<dbReference type="EC" id="2.4.2.29" evidence="6"/>
<dbReference type="AlphaFoldDB" id="D1CFZ2"/>
<sequence length="394" mass="44181">MDIDHTQFSFEVQATDGLARAGILTTPHGDIKTPVFMPVGTQATVKAMKPEDVDALGAQIVLSNTYHLYLRPGVEIVAKAGGLHKFMRWPKPILTDSGGFQVFSLASRREVLDEGVRFRSHIDGSEHLFTPENVIKYQEFLGADIIMAFDECAPYPADKSYVKEAMERTHRWLERCIASKTRPDQALFGIVQGGIWLDLREESALFVSSMDLPGYGIGGLSVGEDKEQMLEALSVVTAILPMDKPRYLMGVGSPEDLLNGIALGVDMFDCVLPTRNARNGALLVPTGRLNIRNAQFKEDFTPIQEDCDCYTCSNFTRAYLHHLFRAEELLAYTLATTHNLRFLVRLMDGAREAILKGEFEDYRQQFLAGFQPPDPEARKLNRERRFAGLLEETK</sequence>
<evidence type="ECO:0000313" key="9">
    <source>
        <dbReference type="Proteomes" id="UP000000323"/>
    </source>
</evidence>
<dbReference type="GO" id="GO:0008616">
    <property type="term" value="P:tRNA queuosine(34) biosynthetic process"/>
    <property type="evidence" value="ECO:0007669"/>
    <property type="project" value="UniProtKB-UniRule"/>
</dbReference>
<keyword evidence="2 6" id="KW-0808">Transferase</keyword>
<keyword evidence="6" id="KW-0862">Zinc</keyword>
<dbReference type="RefSeq" id="WP_012874883.1">
    <property type="nucleotide sequence ID" value="NC_013525.1"/>
</dbReference>
<dbReference type="NCBIfam" id="TIGR00430">
    <property type="entry name" value="Q_tRNA_tgt"/>
    <property type="match status" value="1"/>
</dbReference>
<name>D1CFZ2_THET1</name>
<feature type="binding site" evidence="6">
    <location>
        <position position="338"/>
    </location>
    <ligand>
        <name>Zn(2+)</name>
        <dbReference type="ChEBI" id="CHEBI:29105"/>
    </ligand>
</feature>
<evidence type="ECO:0000259" key="7">
    <source>
        <dbReference type="Pfam" id="PF01702"/>
    </source>
</evidence>
<dbReference type="UniPathway" id="UPA00392"/>
<dbReference type="Gene3D" id="3.20.20.105">
    <property type="entry name" value="Queuine tRNA-ribosyltransferase-like"/>
    <property type="match status" value="1"/>
</dbReference>
<keyword evidence="9" id="KW-1185">Reference proteome</keyword>
<dbReference type="InterPro" id="IPR050076">
    <property type="entry name" value="ArchSynthase1/Queuine_TRR"/>
</dbReference>
<feature type="active site" description="Proton acceptor" evidence="6">
    <location>
        <position position="96"/>
    </location>
</feature>
<dbReference type="GO" id="GO:0008479">
    <property type="term" value="F:tRNA-guanosine(34) queuine transglycosylase activity"/>
    <property type="evidence" value="ECO:0007669"/>
    <property type="project" value="UniProtKB-UniRule"/>
</dbReference>
<feature type="binding site" evidence="6">
    <location>
        <position position="312"/>
    </location>
    <ligand>
        <name>Zn(2+)</name>
        <dbReference type="ChEBI" id="CHEBI:29105"/>
    </ligand>
</feature>
<dbReference type="KEGG" id="ttr:Tter_0931"/>
<dbReference type="STRING" id="525904.Tter_0931"/>
<dbReference type="OrthoDB" id="9805417at2"/>
<keyword evidence="1 6" id="KW-0328">Glycosyltransferase</keyword>
<feature type="binding site" evidence="6">
    <location>
        <position position="219"/>
    </location>
    <ligand>
        <name>substrate</name>
    </ligand>
</feature>
<dbReference type="SUPFAM" id="SSF51713">
    <property type="entry name" value="tRNA-guanine transglycosylase"/>
    <property type="match status" value="1"/>
</dbReference>
<feature type="region of interest" description="RNA binding" evidence="6">
    <location>
        <begin position="250"/>
        <end position="256"/>
    </location>
</feature>
<feature type="binding site" evidence="6">
    <location>
        <position position="192"/>
    </location>
    <ligand>
        <name>substrate</name>
    </ligand>
</feature>
<dbReference type="InterPro" id="IPR036511">
    <property type="entry name" value="TGT-like_sf"/>
</dbReference>
<gene>
    <name evidence="6" type="primary">tgt</name>
    <name evidence="8" type="ordered locus">Tter_0931</name>
</gene>
<dbReference type="FunFam" id="3.20.20.105:FF:000001">
    <property type="entry name" value="Queuine tRNA-ribosyltransferase"/>
    <property type="match status" value="1"/>
</dbReference>
<comment type="subunit">
    <text evidence="6">Homodimer. Within each dimer, one monomer is responsible for RNA recognition and catalysis, while the other monomer binds to the replacement base PreQ1.</text>
</comment>
<dbReference type="InterPro" id="IPR004803">
    <property type="entry name" value="TGT"/>
</dbReference>
<comment type="pathway">
    <text evidence="6">tRNA modification; tRNA-queuosine biosynthesis.</text>
</comment>
<keyword evidence="4 6" id="KW-0671">Queuosine biosynthesis</keyword>
<feature type="binding site" evidence="6">
    <location>
        <position position="307"/>
    </location>
    <ligand>
        <name>Zn(2+)</name>
        <dbReference type="ChEBI" id="CHEBI:29105"/>
    </ligand>
</feature>
<dbReference type="InterPro" id="IPR002616">
    <property type="entry name" value="tRNA_ribo_trans-like"/>
</dbReference>
<feature type="binding site" evidence="6">
    <location>
        <position position="309"/>
    </location>
    <ligand>
        <name>Zn(2+)</name>
        <dbReference type="ChEBI" id="CHEBI:29105"/>
    </ligand>
</feature>
<dbReference type="HAMAP" id="MF_00168">
    <property type="entry name" value="Q_tRNA_Tgt"/>
    <property type="match status" value="1"/>
</dbReference>
<evidence type="ECO:0000256" key="2">
    <source>
        <dbReference type="ARBA" id="ARBA00022679"/>
    </source>
</evidence>
<dbReference type="GO" id="GO:0005829">
    <property type="term" value="C:cytosol"/>
    <property type="evidence" value="ECO:0007669"/>
    <property type="project" value="TreeGrafter"/>
</dbReference>
<dbReference type="PANTHER" id="PTHR46499:SF1">
    <property type="entry name" value="QUEUINE TRNA-RIBOSYLTRANSFERASE"/>
    <property type="match status" value="1"/>
</dbReference>
<feature type="binding site" evidence="6">
    <location>
        <begin position="96"/>
        <end position="100"/>
    </location>
    <ligand>
        <name>substrate</name>
    </ligand>
</feature>
<dbReference type="EMBL" id="CP001825">
    <property type="protein sequence ID" value="ACZ41848.1"/>
    <property type="molecule type" value="Genomic_DNA"/>
</dbReference>
<evidence type="ECO:0000313" key="8">
    <source>
        <dbReference type="EMBL" id="ACZ41848.1"/>
    </source>
</evidence>
<dbReference type="Proteomes" id="UP000000323">
    <property type="component" value="Chromosome 1"/>
</dbReference>
<accession>D1CFZ2</accession>
<feature type="region of interest" description="RNA binding; important for wobble base 34 recognition" evidence="6">
    <location>
        <begin position="274"/>
        <end position="278"/>
    </location>
</feature>
<dbReference type="PANTHER" id="PTHR46499">
    <property type="entry name" value="QUEUINE TRNA-RIBOSYLTRANSFERASE"/>
    <property type="match status" value="1"/>
</dbReference>
<evidence type="ECO:0000256" key="3">
    <source>
        <dbReference type="ARBA" id="ARBA00022694"/>
    </source>
</evidence>
<reference evidence="9" key="1">
    <citation type="journal article" date="2010" name="Stand. Genomic Sci.">
        <title>Complete genome sequence of 'Thermobaculum terrenum' type strain (YNP1).</title>
        <authorList>
            <person name="Kiss H."/>
            <person name="Cleland D."/>
            <person name="Lapidus A."/>
            <person name="Lucas S."/>
            <person name="Glavina Del Rio T."/>
            <person name="Nolan M."/>
            <person name="Tice H."/>
            <person name="Han C."/>
            <person name="Goodwin L."/>
            <person name="Pitluck S."/>
            <person name="Liolios K."/>
            <person name="Ivanova N."/>
            <person name="Mavromatis K."/>
            <person name="Ovchinnikova G."/>
            <person name="Pati A."/>
            <person name="Chen A."/>
            <person name="Palaniappan K."/>
            <person name="Land M."/>
            <person name="Hauser L."/>
            <person name="Chang Y."/>
            <person name="Jeffries C."/>
            <person name="Lu M."/>
            <person name="Brettin T."/>
            <person name="Detter J."/>
            <person name="Goker M."/>
            <person name="Tindall B."/>
            <person name="Beck B."/>
            <person name="McDermott T."/>
            <person name="Woyke T."/>
            <person name="Bristow J."/>
            <person name="Eisen J."/>
            <person name="Markowitz V."/>
            <person name="Hugenholtz P."/>
            <person name="Kyrpides N."/>
            <person name="Klenk H."/>
            <person name="Cheng J."/>
        </authorList>
    </citation>
    <scope>NUCLEOTIDE SEQUENCE [LARGE SCALE GENOMIC DNA]</scope>
    <source>
        <strain evidence="9">ATCC BAA-798 / YNP1</strain>
    </source>
</reference>
<comment type="catalytic activity">
    <reaction evidence="5 6">
        <text>7-aminomethyl-7-carbaguanine + guanosine(34) in tRNA = 7-aminomethyl-7-carbaguanosine(34) in tRNA + guanine</text>
        <dbReference type="Rhea" id="RHEA:24104"/>
        <dbReference type="Rhea" id="RHEA-COMP:10341"/>
        <dbReference type="Rhea" id="RHEA-COMP:10342"/>
        <dbReference type="ChEBI" id="CHEBI:16235"/>
        <dbReference type="ChEBI" id="CHEBI:58703"/>
        <dbReference type="ChEBI" id="CHEBI:74269"/>
        <dbReference type="ChEBI" id="CHEBI:82833"/>
        <dbReference type="EC" id="2.4.2.29"/>
    </reaction>
</comment>
<dbReference type="Pfam" id="PF01702">
    <property type="entry name" value="TGT"/>
    <property type="match status" value="1"/>
</dbReference>
<dbReference type="eggNOG" id="COG0343">
    <property type="taxonomic scope" value="Bacteria"/>
</dbReference>
<evidence type="ECO:0000256" key="6">
    <source>
        <dbReference type="HAMAP-Rule" id="MF_00168"/>
    </source>
</evidence>
<keyword evidence="3 6" id="KW-0819">tRNA processing</keyword>
<comment type="cofactor">
    <cofactor evidence="6">
        <name>Zn(2+)</name>
        <dbReference type="ChEBI" id="CHEBI:29105"/>
    </cofactor>
    <text evidence="6">Binds 1 zinc ion per subunit.</text>
</comment>
<dbReference type="GO" id="GO:0046872">
    <property type="term" value="F:metal ion binding"/>
    <property type="evidence" value="ECO:0007669"/>
    <property type="project" value="UniProtKB-KW"/>
</dbReference>
<organism evidence="8 9">
    <name type="scientific">Thermobaculum terrenum (strain ATCC BAA-798 / CCMEE 7001 / YNP1)</name>
    <dbReference type="NCBI Taxonomy" id="525904"/>
    <lineage>
        <taxon>Bacteria</taxon>
        <taxon>Bacillati</taxon>
        <taxon>Chloroflexota</taxon>
        <taxon>Chloroflexia</taxon>
        <taxon>Candidatus Thermobaculales</taxon>
        <taxon>Candidatus Thermobaculaceae</taxon>
        <taxon>Thermobaculum</taxon>
    </lineage>
</organism>
<keyword evidence="6" id="KW-0479">Metal-binding</keyword>
<feature type="domain" description="tRNA-guanine(15) transglycosylase-like" evidence="7">
    <location>
        <begin position="17"/>
        <end position="369"/>
    </location>
</feature>
<comment type="similarity">
    <text evidence="6">Belongs to the queuine tRNA-ribosyltransferase family.</text>
</comment>
<feature type="binding site" evidence="6">
    <location>
        <position position="150"/>
    </location>
    <ligand>
        <name>substrate</name>
    </ligand>
</feature>
<dbReference type="NCBIfam" id="TIGR00449">
    <property type="entry name" value="tgt_general"/>
    <property type="match status" value="1"/>
</dbReference>
<dbReference type="HOGENOM" id="CLU_022060_0_1_0"/>
<evidence type="ECO:0000256" key="5">
    <source>
        <dbReference type="ARBA" id="ARBA00050112"/>
    </source>
</evidence>
<comment type="function">
    <text evidence="6">Catalyzes the base-exchange of a guanine (G) residue with the queuine precursor 7-aminomethyl-7-deazaguanine (PreQ1) at position 34 (anticodon wobble position) in tRNAs with GU(N) anticodons (tRNA-Asp, -Asn, -His and -Tyr). Catalysis occurs through a double-displacement mechanism. The nucleophile active site attacks the C1' of nucleotide 34 to detach the guanine base from the RNA, forming a covalent enzyme-RNA intermediate. The proton acceptor active site deprotonates the incoming PreQ1, allowing a nucleophilic attack on the C1' of the ribose to form the product. After dissociation, two additional enzymatic reactions on the tRNA convert PreQ1 to queuine (Q), resulting in the hypermodified nucleoside queuosine (7-(((4,5-cis-dihydroxy-2-cyclopenten-1-yl)amino)methyl)-7-deazaguanosine).</text>
</comment>
<proteinExistence type="inferred from homology"/>
<feature type="active site" description="Nucleophile" evidence="6">
    <location>
        <position position="269"/>
    </location>
</feature>
<evidence type="ECO:0000256" key="4">
    <source>
        <dbReference type="ARBA" id="ARBA00022785"/>
    </source>
</evidence>